<evidence type="ECO:0000313" key="1">
    <source>
        <dbReference type="EMBL" id="RSI84712.1"/>
    </source>
</evidence>
<sequence>MIYYKIRHEHHIMDESEYEQGLEFNIKPSLVFYTLEL</sequence>
<organism evidence="1 2">
    <name type="scientific">Streptococcus mitis</name>
    <dbReference type="NCBI Taxonomy" id="28037"/>
    <lineage>
        <taxon>Bacteria</taxon>
        <taxon>Bacillati</taxon>
        <taxon>Bacillota</taxon>
        <taxon>Bacilli</taxon>
        <taxon>Lactobacillales</taxon>
        <taxon>Streptococcaceae</taxon>
        <taxon>Streptococcus</taxon>
        <taxon>Streptococcus mitis group</taxon>
    </lineage>
</organism>
<dbReference type="AlphaFoldDB" id="A0A428DZF5"/>
<dbReference type="EMBL" id="RJNR01000001">
    <property type="protein sequence ID" value="RSI84712.1"/>
    <property type="molecule type" value="Genomic_DNA"/>
</dbReference>
<name>A0A428DZF5_STRMT</name>
<gene>
    <name evidence="1" type="ORF">D8855_00650</name>
</gene>
<reference evidence="1 2" key="1">
    <citation type="submission" date="2018-11" db="EMBL/GenBank/DDBJ databases">
        <title>Species Designations Belie Phenotypic and Genotypic Heterogeneity in Oral Streptococci.</title>
        <authorList>
            <person name="Velsko I."/>
        </authorList>
    </citation>
    <scope>NUCLEOTIDE SEQUENCE [LARGE SCALE GENOMIC DNA]</scope>
    <source>
        <strain evidence="1 2">BCA12</strain>
    </source>
</reference>
<evidence type="ECO:0000313" key="2">
    <source>
        <dbReference type="Proteomes" id="UP000277742"/>
    </source>
</evidence>
<proteinExistence type="predicted"/>
<accession>A0A428DZF5</accession>
<dbReference type="Proteomes" id="UP000277742">
    <property type="component" value="Unassembled WGS sequence"/>
</dbReference>
<comment type="caution">
    <text evidence="1">The sequence shown here is derived from an EMBL/GenBank/DDBJ whole genome shotgun (WGS) entry which is preliminary data.</text>
</comment>
<protein>
    <submittedName>
        <fullName evidence="1">Uncharacterized protein</fullName>
    </submittedName>
</protein>